<evidence type="ECO:0000259" key="1">
    <source>
        <dbReference type="Pfam" id="PF12804"/>
    </source>
</evidence>
<sequence>MTGLILLAAGASTRLGKPKQKLLFEGRTLIYRAAESAVASGCEPVVVVLGAYAEVIAEELLPLKVELALNSEWEAGMGASIRCGLSKLLAVAPAVEACLLMVCDQPFVDVQLLQKLLQARAATGKGIAACTYQNTLGTPAVFGKTYFTDLLGLEGQQGARRLLQQHLHDVEAVPFPEGAIDVDTAADFTALLNHTRS</sequence>
<dbReference type="CDD" id="cd04182">
    <property type="entry name" value="GT_2_like_f"/>
    <property type="match status" value="1"/>
</dbReference>
<evidence type="ECO:0000313" key="2">
    <source>
        <dbReference type="EMBL" id="TXK37009.1"/>
    </source>
</evidence>
<accession>A0A5C8JGY8</accession>
<gene>
    <name evidence="2" type="ORF">FVR03_16135</name>
</gene>
<dbReference type="Proteomes" id="UP000321926">
    <property type="component" value="Unassembled WGS sequence"/>
</dbReference>
<organism evidence="2 3">
    <name type="scientific">Pontibacter qinzhouensis</name>
    <dbReference type="NCBI Taxonomy" id="2603253"/>
    <lineage>
        <taxon>Bacteria</taxon>
        <taxon>Pseudomonadati</taxon>
        <taxon>Bacteroidota</taxon>
        <taxon>Cytophagia</taxon>
        <taxon>Cytophagales</taxon>
        <taxon>Hymenobacteraceae</taxon>
        <taxon>Pontibacter</taxon>
    </lineage>
</organism>
<name>A0A5C8JGY8_9BACT</name>
<dbReference type="SUPFAM" id="SSF53448">
    <property type="entry name" value="Nucleotide-diphospho-sugar transferases"/>
    <property type="match status" value="1"/>
</dbReference>
<dbReference type="PANTHER" id="PTHR43777">
    <property type="entry name" value="MOLYBDENUM COFACTOR CYTIDYLYLTRANSFERASE"/>
    <property type="match status" value="1"/>
</dbReference>
<proteinExistence type="predicted"/>
<dbReference type="RefSeq" id="WP_147922798.1">
    <property type="nucleotide sequence ID" value="NZ_VRTY01000066.1"/>
</dbReference>
<dbReference type="InterPro" id="IPR025877">
    <property type="entry name" value="MobA-like_NTP_Trfase"/>
</dbReference>
<dbReference type="AlphaFoldDB" id="A0A5C8JGY8"/>
<dbReference type="Pfam" id="PF12804">
    <property type="entry name" value="NTP_transf_3"/>
    <property type="match status" value="1"/>
</dbReference>
<reference evidence="2 3" key="1">
    <citation type="submission" date="2019-08" db="EMBL/GenBank/DDBJ databases">
        <authorList>
            <person name="Shi S."/>
        </authorList>
    </citation>
    <scope>NUCLEOTIDE SEQUENCE [LARGE SCALE GENOMIC DNA]</scope>
    <source>
        <strain evidence="2 3">GY10130</strain>
    </source>
</reference>
<dbReference type="InterPro" id="IPR029044">
    <property type="entry name" value="Nucleotide-diphossugar_trans"/>
</dbReference>
<evidence type="ECO:0000313" key="3">
    <source>
        <dbReference type="Proteomes" id="UP000321926"/>
    </source>
</evidence>
<dbReference type="EMBL" id="VRTY01000066">
    <property type="protein sequence ID" value="TXK37009.1"/>
    <property type="molecule type" value="Genomic_DNA"/>
</dbReference>
<comment type="caution">
    <text evidence="2">The sequence shown here is derived from an EMBL/GenBank/DDBJ whole genome shotgun (WGS) entry which is preliminary data.</text>
</comment>
<feature type="domain" description="MobA-like NTP transferase" evidence="1">
    <location>
        <begin position="5"/>
        <end position="168"/>
    </location>
</feature>
<dbReference type="GO" id="GO:0016779">
    <property type="term" value="F:nucleotidyltransferase activity"/>
    <property type="evidence" value="ECO:0007669"/>
    <property type="project" value="UniProtKB-ARBA"/>
</dbReference>
<keyword evidence="2" id="KW-0808">Transferase</keyword>
<keyword evidence="3" id="KW-1185">Reference proteome</keyword>
<dbReference type="OrthoDB" id="9779263at2"/>
<protein>
    <submittedName>
        <fullName evidence="2">Nucleotidyltransferase family protein</fullName>
    </submittedName>
</protein>
<dbReference type="Gene3D" id="3.90.550.10">
    <property type="entry name" value="Spore Coat Polysaccharide Biosynthesis Protein SpsA, Chain A"/>
    <property type="match status" value="1"/>
</dbReference>
<dbReference type="PANTHER" id="PTHR43777:SF1">
    <property type="entry name" value="MOLYBDENUM COFACTOR CYTIDYLYLTRANSFERASE"/>
    <property type="match status" value="1"/>
</dbReference>